<accession>F2FAS0</accession>
<reference evidence="1 2" key="2">
    <citation type="journal article" date="2012" name="J. Biosci. Bioeng.">
        <title>Complete genome sequence and characterization of the N-acylhomoserine lactone-degrading gene of the potato leaf-associated Solibacillus silvestris.</title>
        <authorList>
            <person name="Morohoshi T."/>
            <person name="Tominaga Y."/>
            <person name="Someya N."/>
            <person name="Ikeda T."/>
        </authorList>
    </citation>
    <scope>NUCLEOTIDE SEQUENCE [LARGE SCALE GENOMIC DNA]</scope>
    <source>
        <strain evidence="1 2">StLB046</strain>
    </source>
</reference>
<dbReference type="InterPro" id="IPR007344">
    <property type="entry name" value="GrpB/CoaE"/>
</dbReference>
<dbReference type="KEGG" id="siv:SSIL_2813"/>
<dbReference type="EMBL" id="AP012157">
    <property type="protein sequence ID" value="BAK17236.1"/>
    <property type="molecule type" value="Genomic_DNA"/>
</dbReference>
<dbReference type="HOGENOM" id="CLU_136761_0_0_9"/>
<protein>
    <submittedName>
        <fullName evidence="1">Uncharacterized conserved protein</fullName>
    </submittedName>
</protein>
<dbReference type="PATRIC" id="fig|1002809.3.peg.2835"/>
<proteinExistence type="predicted"/>
<reference evidence="2" key="1">
    <citation type="submission" date="2011-04" db="EMBL/GenBank/DDBJ databases">
        <title>Genome sequence of Solibacillus silvestris StLB046.</title>
        <authorList>
            <person name="Morohoshi T."/>
            <person name="Someya N."/>
            <person name="Ikeda T."/>
        </authorList>
    </citation>
    <scope>NUCLEOTIDE SEQUENCE [LARGE SCALE GENOMIC DNA]</scope>
    <source>
        <strain evidence="2">StLB046</strain>
    </source>
</reference>
<keyword evidence="2" id="KW-1185">Reference proteome</keyword>
<dbReference type="PANTHER" id="PTHR34822:SF1">
    <property type="entry name" value="GRPB FAMILY PROTEIN"/>
    <property type="match status" value="1"/>
</dbReference>
<dbReference type="RefSeq" id="WP_014824373.1">
    <property type="nucleotide sequence ID" value="NC_018065.1"/>
</dbReference>
<dbReference type="Proteomes" id="UP000006691">
    <property type="component" value="Chromosome"/>
</dbReference>
<dbReference type="PANTHER" id="PTHR34822">
    <property type="entry name" value="GRPB DOMAIN PROTEIN (AFU_ORTHOLOGUE AFUA_1G01530)"/>
    <property type="match status" value="1"/>
</dbReference>
<dbReference type="eggNOG" id="COG2320">
    <property type="taxonomic scope" value="Bacteria"/>
</dbReference>
<evidence type="ECO:0000313" key="1">
    <source>
        <dbReference type="EMBL" id="BAK17236.1"/>
    </source>
</evidence>
<dbReference type="AlphaFoldDB" id="F2FAS0"/>
<gene>
    <name evidence="1" type="ordered locus">SSIL_2813</name>
</gene>
<sequence length="165" mass="19405">MEIVNFFYNKSLYEKAEVTFFIHKALIEELLPESDVQHVGSTAIPNSITKGDLDIQVRVKANIFPKAVKELAKLYELNEGSVKTETFRAFKDDSTVPPVGVQLTVINSEFDFFWKFRDVLLMNANYRKEYDNLKRKYKGMEMEDYREAKNKFFEKMMATLEYKNI</sequence>
<dbReference type="InterPro" id="IPR043519">
    <property type="entry name" value="NT_sf"/>
</dbReference>
<organism evidence="1 2">
    <name type="scientific">Solibacillus silvestris (strain StLB046)</name>
    <name type="common">Bacillus silvestris</name>
    <dbReference type="NCBI Taxonomy" id="1002809"/>
    <lineage>
        <taxon>Bacteria</taxon>
        <taxon>Bacillati</taxon>
        <taxon>Bacillota</taxon>
        <taxon>Bacilli</taxon>
        <taxon>Bacillales</taxon>
        <taxon>Caryophanaceae</taxon>
        <taxon>Solibacillus</taxon>
    </lineage>
</organism>
<dbReference type="Pfam" id="PF04229">
    <property type="entry name" value="GrpB"/>
    <property type="match status" value="1"/>
</dbReference>
<name>F2FAS0_SOLSS</name>
<dbReference type="SUPFAM" id="SSF81301">
    <property type="entry name" value="Nucleotidyltransferase"/>
    <property type="match status" value="1"/>
</dbReference>
<dbReference type="STRING" id="1002809.SSIL_2813"/>
<dbReference type="Gene3D" id="3.30.460.10">
    <property type="entry name" value="Beta Polymerase, domain 2"/>
    <property type="match status" value="1"/>
</dbReference>
<evidence type="ECO:0000313" key="2">
    <source>
        <dbReference type="Proteomes" id="UP000006691"/>
    </source>
</evidence>